<dbReference type="InterPro" id="IPR051692">
    <property type="entry name" value="OMP-like"/>
</dbReference>
<dbReference type="Pfam" id="PF13505">
    <property type="entry name" value="OMP_b-brl"/>
    <property type="match status" value="1"/>
</dbReference>
<dbReference type="Gene3D" id="2.40.160.20">
    <property type="match status" value="1"/>
</dbReference>
<dbReference type="Proteomes" id="UP000241808">
    <property type="component" value="Unassembled WGS sequence"/>
</dbReference>
<keyword evidence="3" id="KW-0472">Membrane</keyword>
<evidence type="ECO:0000256" key="5">
    <source>
        <dbReference type="ARBA" id="ARBA00038306"/>
    </source>
</evidence>
<accession>A0A2T4Z4Y6</accession>
<dbReference type="PANTHER" id="PTHR34001">
    <property type="entry name" value="BLL7405 PROTEIN"/>
    <property type="match status" value="1"/>
</dbReference>
<dbReference type="PANTHER" id="PTHR34001:SF3">
    <property type="entry name" value="BLL7405 PROTEIN"/>
    <property type="match status" value="1"/>
</dbReference>
<comment type="similarity">
    <text evidence="5">Belongs to the Omp25/RopB family.</text>
</comment>
<evidence type="ECO:0000256" key="6">
    <source>
        <dbReference type="SAM" id="SignalP"/>
    </source>
</evidence>
<evidence type="ECO:0000313" key="9">
    <source>
        <dbReference type="Proteomes" id="UP000241808"/>
    </source>
</evidence>
<dbReference type="SUPFAM" id="SSF56925">
    <property type="entry name" value="OMPA-like"/>
    <property type="match status" value="1"/>
</dbReference>
<dbReference type="InterPro" id="IPR011250">
    <property type="entry name" value="OMP/PagP_B-barrel"/>
</dbReference>
<evidence type="ECO:0000259" key="7">
    <source>
        <dbReference type="Pfam" id="PF13505"/>
    </source>
</evidence>
<dbReference type="InterPro" id="IPR027385">
    <property type="entry name" value="Beta-barrel_OMP"/>
</dbReference>
<feature type="domain" description="Outer membrane protein beta-barrel" evidence="7">
    <location>
        <begin position="31"/>
        <end position="218"/>
    </location>
</feature>
<keyword evidence="4" id="KW-0998">Cell outer membrane</keyword>
<evidence type="ECO:0000256" key="3">
    <source>
        <dbReference type="ARBA" id="ARBA00023136"/>
    </source>
</evidence>
<dbReference type="RefSeq" id="WP_108176600.1">
    <property type="nucleotide sequence ID" value="NZ_PZZL01000004.1"/>
</dbReference>
<evidence type="ECO:0000256" key="4">
    <source>
        <dbReference type="ARBA" id="ARBA00023237"/>
    </source>
</evidence>
<feature type="chain" id="PRO_5015773465" evidence="6">
    <location>
        <begin position="21"/>
        <end position="229"/>
    </location>
</feature>
<gene>
    <name evidence="8" type="ORF">C8P69_1042</name>
</gene>
<evidence type="ECO:0000256" key="1">
    <source>
        <dbReference type="ARBA" id="ARBA00004442"/>
    </source>
</evidence>
<reference evidence="8 9" key="1">
    <citation type="submission" date="2018-04" db="EMBL/GenBank/DDBJ databases">
        <title>Genomic Encyclopedia of Archaeal and Bacterial Type Strains, Phase II (KMG-II): from individual species to whole genera.</title>
        <authorList>
            <person name="Goeker M."/>
        </authorList>
    </citation>
    <scope>NUCLEOTIDE SEQUENCE [LARGE SCALE GENOMIC DNA]</scope>
    <source>
        <strain evidence="8 9">DSM 25521</strain>
    </source>
</reference>
<sequence length="229" mass="23711">MKLYAITAAALLGLASGAGAADLGSPRSPVAMAATAPAFNWTGFYLGGYLGGAWSTSRHDFSPIGTHGSVSQSGIIGGLTAGYNWQMNALVLGLEADLGLSGLRNATTAFCCFTNQKWDSSLRGRAGFAVDRALFFVTGGLAVSGIQAGEPGFSVGNTVTRAGWTVGAGVEGALTPNWTVKAEYRYADYGRWVGYGGGIPHQVTLRSHSLRLGVNYLFSSGPSAVVARY</sequence>
<comment type="subcellular location">
    <subcellularLocation>
        <location evidence="1">Cell outer membrane</location>
    </subcellularLocation>
</comment>
<dbReference type="GO" id="GO:0009279">
    <property type="term" value="C:cell outer membrane"/>
    <property type="evidence" value="ECO:0007669"/>
    <property type="project" value="UniProtKB-SubCell"/>
</dbReference>
<evidence type="ECO:0000313" key="8">
    <source>
        <dbReference type="EMBL" id="PTM56957.1"/>
    </source>
</evidence>
<organism evidence="8 9">
    <name type="scientific">Phreatobacter oligotrophus</name>
    <dbReference type="NCBI Taxonomy" id="1122261"/>
    <lineage>
        <taxon>Bacteria</taxon>
        <taxon>Pseudomonadati</taxon>
        <taxon>Pseudomonadota</taxon>
        <taxon>Alphaproteobacteria</taxon>
        <taxon>Hyphomicrobiales</taxon>
        <taxon>Phreatobacteraceae</taxon>
        <taxon>Phreatobacter</taxon>
    </lineage>
</organism>
<dbReference type="EMBL" id="PZZL01000004">
    <property type="protein sequence ID" value="PTM56957.1"/>
    <property type="molecule type" value="Genomic_DNA"/>
</dbReference>
<name>A0A2T4Z4Y6_9HYPH</name>
<comment type="caution">
    <text evidence="8">The sequence shown here is derived from an EMBL/GenBank/DDBJ whole genome shotgun (WGS) entry which is preliminary data.</text>
</comment>
<dbReference type="OrthoDB" id="268975at2"/>
<feature type="signal peptide" evidence="6">
    <location>
        <begin position="1"/>
        <end position="20"/>
    </location>
</feature>
<proteinExistence type="inferred from homology"/>
<keyword evidence="2 6" id="KW-0732">Signal</keyword>
<evidence type="ECO:0000256" key="2">
    <source>
        <dbReference type="ARBA" id="ARBA00022729"/>
    </source>
</evidence>
<dbReference type="AlphaFoldDB" id="A0A2T4Z4Y6"/>
<protein>
    <submittedName>
        <fullName evidence="8">Outer membrane immunogenic protein</fullName>
    </submittedName>
</protein>
<keyword evidence="9" id="KW-1185">Reference proteome</keyword>